<organism evidence="1 2">
    <name type="scientific">Dermatophagoides pteronyssinus</name>
    <name type="common">European house dust mite</name>
    <dbReference type="NCBI Taxonomy" id="6956"/>
    <lineage>
        <taxon>Eukaryota</taxon>
        <taxon>Metazoa</taxon>
        <taxon>Ecdysozoa</taxon>
        <taxon>Arthropoda</taxon>
        <taxon>Chelicerata</taxon>
        <taxon>Arachnida</taxon>
        <taxon>Acari</taxon>
        <taxon>Acariformes</taxon>
        <taxon>Sarcoptiformes</taxon>
        <taxon>Astigmata</taxon>
        <taxon>Psoroptidia</taxon>
        <taxon>Analgoidea</taxon>
        <taxon>Pyroglyphidae</taxon>
        <taxon>Dermatophagoidinae</taxon>
        <taxon>Dermatophagoides</taxon>
    </lineage>
</organism>
<protein>
    <submittedName>
        <fullName evidence="1">Uncharacterized protein</fullName>
    </submittedName>
</protein>
<evidence type="ECO:0000313" key="1">
    <source>
        <dbReference type="EMBL" id="KAH9413287.1"/>
    </source>
</evidence>
<gene>
    <name evidence="1" type="ORF">DERP_012998</name>
</gene>
<reference evidence="1 2" key="2">
    <citation type="journal article" date="2022" name="Mol. Biol. Evol.">
        <title>Comparative Genomics Reveals Insights into the Divergent Evolution of Astigmatic Mites and Household Pest Adaptations.</title>
        <authorList>
            <person name="Xiong Q."/>
            <person name="Wan A.T."/>
            <person name="Liu X."/>
            <person name="Fung C.S."/>
            <person name="Xiao X."/>
            <person name="Malainual N."/>
            <person name="Hou J."/>
            <person name="Wang L."/>
            <person name="Wang M."/>
            <person name="Yang K.Y."/>
            <person name="Cui Y."/>
            <person name="Leung E.L."/>
            <person name="Nong W."/>
            <person name="Shin S.K."/>
            <person name="Au S.W."/>
            <person name="Jeong K.Y."/>
            <person name="Chew F.T."/>
            <person name="Hui J.H."/>
            <person name="Leung T.F."/>
            <person name="Tungtrongchitr A."/>
            <person name="Zhong N."/>
            <person name="Liu Z."/>
            <person name="Tsui S.K."/>
        </authorList>
    </citation>
    <scope>NUCLEOTIDE SEQUENCE [LARGE SCALE GENOMIC DNA]</scope>
    <source>
        <strain evidence="1">Derp</strain>
    </source>
</reference>
<comment type="caution">
    <text evidence="1">The sequence shown here is derived from an EMBL/GenBank/DDBJ whole genome shotgun (WGS) entry which is preliminary data.</text>
</comment>
<accession>A0ABQ8ISI8</accession>
<evidence type="ECO:0000313" key="2">
    <source>
        <dbReference type="Proteomes" id="UP000887458"/>
    </source>
</evidence>
<dbReference type="EMBL" id="NJHN03000122">
    <property type="protein sequence ID" value="KAH9413287.1"/>
    <property type="molecule type" value="Genomic_DNA"/>
</dbReference>
<dbReference type="Proteomes" id="UP000887458">
    <property type="component" value="Unassembled WGS sequence"/>
</dbReference>
<proteinExistence type="predicted"/>
<reference evidence="1 2" key="1">
    <citation type="journal article" date="2018" name="J. Allergy Clin. Immunol.">
        <title>High-quality assembly of Dermatophagoides pteronyssinus genome and transcriptome reveals a wide range of novel allergens.</title>
        <authorList>
            <person name="Liu X.Y."/>
            <person name="Yang K.Y."/>
            <person name="Wang M.Q."/>
            <person name="Kwok J.S."/>
            <person name="Zeng X."/>
            <person name="Yang Z."/>
            <person name="Xiao X.J."/>
            <person name="Lau C.P."/>
            <person name="Li Y."/>
            <person name="Huang Z.M."/>
            <person name="Ba J.G."/>
            <person name="Yim A.K."/>
            <person name="Ouyang C.Y."/>
            <person name="Ngai S.M."/>
            <person name="Chan T.F."/>
            <person name="Leung E.L."/>
            <person name="Liu L."/>
            <person name="Liu Z.G."/>
            <person name="Tsui S.K."/>
        </authorList>
    </citation>
    <scope>NUCLEOTIDE SEQUENCE [LARGE SCALE GENOMIC DNA]</scope>
    <source>
        <strain evidence="1">Derp</strain>
    </source>
</reference>
<name>A0ABQ8ISI8_DERPT</name>
<sequence length="60" mass="7073">MITFIKPKKSYTTNEENQKNSNIWSFDETNISKSHSKYVHRYVVDRIGSDLIESVNQTHI</sequence>
<keyword evidence="2" id="KW-1185">Reference proteome</keyword>